<name>A0A9X7P7F1_9FIRM</name>
<organism evidence="1 2">
    <name type="scientific">Neomoorella stamsii</name>
    <dbReference type="NCBI Taxonomy" id="1266720"/>
    <lineage>
        <taxon>Bacteria</taxon>
        <taxon>Bacillati</taxon>
        <taxon>Bacillota</taxon>
        <taxon>Clostridia</taxon>
        <taxon>Neomoorellales</taxon>
        <taxon>Neomoorellaceae</taxon>
        <taxon>Neomoorella</taxon>
    </lineage>
</organism>
<dbReference type="Proteomes" id="UP000239430">
    <property type="component" value="Unassembled WGS sequence"/>
</dbReference>
<accession>A0A9X7P7F1</accession>
<dbReference type="AlphaFoldDB" id="A0A9X7P7F1"/>
<keyword evidence="2" id="KW-1185">Reference proteome</keyword>
<gene>
    <name evidence="1" type="ORF">MOST_03140</name>
</gene>
<evidence type="ECO:0000313" key="2">
    <source>
        <dbReference type="Proteomes" id="UP000239430"/>
    </source>
</evidence>
<comment type="caution">
    <text evidence="1">The sequence shown here is derived from an EMBL/GenBank/DDBJ whole genome shotgun (WGS) entry which is preliminary data.</text>
</comment>
<dbReference type="EMBL" id="PVXL01000013">
    <property type="protein sequence ID" value="PRR77186.1"/>
    <property type="molecule type" value="Genomic_DNA"/>
</dbReference>
<reference evidence="1 2" key="1">
    <citation type="submission" date="2018-03" db="EMBL/GenBank/DDBJ databases">
        <title>Genome sequence of Moorella stamsii DSM 26217.</title>
        <authorList>
            <person name="Poehlein A."/>
            <person name="Daniel R."/>
        </authorList>
    </citation>
    <scope>NUCLEOTIDE SEQUENCE [LARGE SCALE GENOMIC DNA]</scope>
    <source>
        <strain evidence="2">DSM 26217</strain>
    </source>
</reference>
<protein>
    <submittedName>
        <fullName evidence="1">Uncharacterized protein</fullName>
    </submittedName>
</protein>
<evidence type="ECO:0000313" key="1">
    <source>
        <dbReference type="EMBL" id="PRR77186.1"/>
    </source>
</evidence>
<proteinExistence type="predicted"/>
<sequence>MSLDTILLRIEAITMLAIVNSVVLVGLEGHEVRVEVDISSGLPLCESTERLQHPGISHYGTNISRMRTRVFINS</sequence>